<evidence type="ECO:0000256" key="1">
    <source>
        <dbReference type="SAM" id="Phobius"/>
    </source>
</evidence>
<evidence type="ECO:0000313" key="2">
    <source>
        <dbReference type="EMBL" id="KAA9021043.1"/>
    </source>
</evidence>
<dbReference type="EMBL" id="VYKL01000028">
    <property type="protein sequence ID" value="KAA9021043.1"/>
    <property type="molecule type" value="Genomic_DNA"/>
</dbReference>
<accession>A0A5J5HMM1</accession>
<keyword evidence="1" id="KW-1133">Transmembrane helix</keyword>
<sequence>MVWASAISKNFTRFIKKKGEYDLNVDKTTIDLMKRTKKGITMIYVGVVYWLLLGAISFFNLEIEWLGLFYLIGAGMILPVGLLVSKILKIDFLFSWIILP</sequence>
<dbReference type="OrthoDB" id="3242785at2"/>
<protein>
    <submittedName>
        <fullName evidence="2">Uncharacterized protein</fullName>
    </submittedName>
</protein>
<feature type="transmembrane region" description="Helical" evidence="1">
    <location>
        <begin position="65"/>
        <end position="84"/>
    </location>
</feature>
<keyword evidence="3" id="KW-1185">Reference proteome</keyword>
<proteinExistence type="predicted"/>
<feature type="transmembrane region" description="Helical" evidence="1">
    <location>
        <begin position="40"/>
        <end position="59"/>
    </location>
</feature>
<comment type="caution">
    <text evidence="2">The sequence shown here is derived from an EMBL/GenBank/DDBJ whole genome shotgun (WGS) entry which is preliminary data.</text>
</comment>
<evidence type="ECO:0000313" key="3">
    <source>
        <dbReference type="Proteomes" id="UP000326671"/>
    </source>
</evidence>
<dbReference type="Pfam" id="PF22765">
    <property type="entry name" value="DUF7010"/>
    <property type="match status" value="1"/>
</dbReference>
<dbReference type="Proteomes" id="UP000326671">
    <property type="component" value="Unassembled WGS sequence"/>
</dbReference>
<keyword evidence="1" id="KW-0472">Membrane</keyword>
<dbReference type="InterPro" id="IPR053824">
    <property type="entry name" value="DUF7010"/>
</dbReference>
<dbReference type="AlphaFoldDB" id="A0A5J5HMM1"/>
<keyword evidence="1" id="KW-0812">Transmembrane</keyword>
<name>A0A5J5HMM1_9BACI</name>
<gene>
    <name evidence="2" type="ORF">F4V44_18030</name>
</gene>
<organism evidence="2 3">
    <name type="scientific">Niallia endozanthoxylica</name>
    <dbReference type="NCBI Taxonomy" id="2036016"/>
    <lineage>
        <taxon>Bacteria</taxon>
        <taxon>Bacillati</taxon>
        <taxon>Bacillota</taxon>
        <taxon>Bacilli</taxon>
        <taxon>Bacillales</taxon>
        <taxon>Bacillaceae</taxon>
        <taxon>Niallia</taxon>
    </lineage>
</organism>
<dbReference type="RefSeq" id="WP_150441417.1">
    <property type="nucleotide sequence ID" value="NZ_VYKL01000028.1"/>
</dbReference>
<reference evidence="2 3" key="1">
    <citation type="submission" date="2019-09" db="EMBL/GenBank/DDBJ databases">
        <title>Whole genome sequences of isolates from the Mars Exploration Rovers.</title>
        <authorList>
            <person name="Seuylemezian A."/>
            <person name="Vaishampayan P."/>
        </authorList>
    </citation>
    <scope>NUCLEOTIDE SEQUENCE [LARGE SCALE GENOMIC DNA]</scope>
    <source>
        <strain evidence="2 3">MER_TA_151</strain>
    </source>
</reference>